<protein>
    <submittedName>
        <fullName evidence="1">Uncharacterized protein</fullName>
    </submittedName>
</protein>
<dbReference type="Proteomes" id="UP000501753">
    <property type="component" value="Chromosome"/>
</dbReference>
<keyword evidence="4" id="KW-1185">Reference proteome</keyword>
<evidence type="ECO:0000313" key="3">
    <source>
        <dbReference type="Proteomes" id="UP000271291"/>
    </source>
</evidence>
<dbReference type="RefSeq" id="WP_127180066.1">
    <property type="nucleotide sequence ID" value="NZ_CP029078.1"/>
</dbReference>
<evidence type="ECO:0000313" key="4">
    <source>
        <dbReference type="Proteomes" id="UP000501753"/>
    </source>
</evidence>
<evidence type="ECO:0000313" key="1">
    <source>
        <dbReference type="EMBL" id="AZS87266.1"/>
    </source>
</evidence>
<dbReference type="Proteomes" id="UP000271291">
    <property type="component" value="Chromosome"/>
</dbReference>
<dbReference type="KEGG" id="sgd:ELQ87_25830"/>
<dbReference type="EMBL" id="CP034687">
    <property type="protein sequence ID" value="AZS87266.1"/>
    <property type="molecule type" value="Genomic_DNA"/>
</dbReference>
<reference evidence="2 4" key="1">
    <citation type="submission" date="2018-04" db="EMBL/GenBank/DDBJ databases">
        <title>Complete genome sequences of Streptomyces griseoviridis K61 and characterization of antagonistic properties of biological control agents.</title>
        <authorList>
            <person name="Mariita R.M."/>
            <person name="Sello J.K."/>
        </authorList>
    </citation>
    <scope>NUCLEOTIDE SEQUENCE [LARGE SCALE GENOMIC DNA]</scope>
    <source>
        <strain evidence="2 4">K61</strain>
    </source>
</reference>
<sequence>MTEPDDPWLIDAMWRAADLTRAYLAQDRGQVVTVLTDPDTGLLERVLTWLVLEHDALFDELGEPPMPVRELDATAALAPLETELAMMTAVHRVARRESGLAAAVEGLRPIDRVHAVAICTAVLLLETHGRTAALQHLHAETVRYEQLGYPRPYTVT</sequence>
<dbReference type="EMBL" id="CP029078">
    <property type="protein sequence ID" value="QCN85883.1"/>
    <property type="molecule type" value="Genomic_DNA"/>
</dbReference>
<reference evidence="1 3" key="2">
    <citation type="submission" date="2018-12" db="EMBL/GenBank/DDBJ databases">
        <title>Streptomyces griseoviridis F1-27 complete genome.</title>
        <authorList>
            <person name="Mariita R.M."/>
            <person name="Sello J.K."/>
        </authorList>
    </citation>
    <scope>NUCLEOTIDE SEQUENCE [LARGE SCALE GENOMIC DNA]</scope>
    <source>
        <strain evidence="1 3">F1-27</strain>
    </source>
</reference>
<proteinExistence type="predicted"/>
<gene>
    <name evidence="2" type="ORF">DDJ31_13435</name>
    <name evidence="1" type="ORF">ELQ87_25830</name>
</gene>
<dbReference type="OrthoDB" id="4205259at2"/>
<organism evidence="1 3">
    <name type="scientific">Streptomyces griseoviridis</name>
    <dbReference type="NCBI Taxonomy" id="45398"/>
    <lineage>
        <taxon>Bacteria</taxon>
        <taxon>Bacillati</taxon>
        <taxon>Actinomycetota</taxon>
        <taxon>Actinomycetes</taxon>
        <taxon>Kitasatosporales</taxon>
        <taxon>Streptomycetaceae</taxon>
        <taxon>Streptomyces</taxon>
    </lineage>
</organism>
<evidence type="ECO:0000313" key="2">
    <source>
        <dbReference type="EMBL" id="QCN85883.1"/>
    </source>
</evidence>
<accession>A0A3S9ZHH0</accession>
<name>A0A3S9ZHH0_STRGD</name>
<dbReference type="AlphaFoldDB" id="A0A3S9ZHH0"/>